<dbReference type="EMBL" id="LKCM01000501">
    <property type="protein sequence ID" value="KPQ40899.1"/>
    <property type="molecule type" value="Genomic_DNA"/>
</dbReference>
<reference evidence="1 2" key="1">
    <citation type="submission" date="2015-09" db="EMBL/GenBank/DDBJ databases">
        <title>A metagenomics-based metabolic model of nitrate-dependent anaerobic oxidation of methane by Methanoperedens-like archaea.</title>
        <authorList>
            <person name="Arshad A."/>
            <person name="Speth D.R."/>
            <person name="De Graaf R.M."/>
            <person name="Op Den Camp H.J."/>
            <person name="Jetten M.S."/>
            <person name="Welte C.U."/>
        </authorList>
    </citation>
    <scope>NUCLEOTIDE SEQUENCE [LARGE SCALE GENOMIC DNA]</scope>
</reference>
<evidence type="ECO:0000313" key="2">
    <source>
        <dbReference type="Proteomes" id="UP000050360"/>
    </source>
</evidence>
<feature type="non-terminal residue" evidence="1">
    <location>
        <position position="211"/>
    </location>
</feature>
<gene>
    <name evidence="1" type="ORF">MPEBLZ_04555</name>
</gene>
<organism evidence="1 2">
    <name type="scientific">Candidatus Methanoperedens nitratireducens</name>
    <dbReference type="NCBI Taxonomy" id="1392998"/>
    <lineage>
        <taxon>Archaea</taxon>
        <taxon>Methanobacteriati</taxon>
        <taxon>Methanobacteriota</taxon>
        <taxon>Stenosarchaea group</taxon>
        <taxon>Methanomicrobia</taxon>
        <taxon>Methanosarcinales</taxon>
        <taxon>ANME-2 cluster</taxon>
        <taxon>Candidatus Methanoperedentaceae</taxon>
        <taxon>Candidatus Methanoperedens</taxon>
    </lineage>
</organism>
<dbReference type="Proteomes" id="UP000050360">
    <property type="component" value="Unassembled WGS sequence"/>
</dbReference>
<accession>A0A0P7Z9I7</accession>
<sequence>MPPEKSNSKTLIKLILLIAKNNGIELSLITKNKRLSFKNVELLNEMSLLDFGCKGESAHNKIPPGILKFKNDLGTFQAIAQILDNKELSKLMTTKYYENNLISYKTYLAKSFAKINEFSHPDEDYLDYALRNSPSTVRFFLKDNGSTELLKSVYDNYIKSGNENIEKSKIEMMNKYNLHLVWENLIFSNIQEDHKNKLLLNPNNYYTGYLP</sequence>
<comment type="caution">
    <text evidence="1">The sequence shown here is derived from an EMBL/GenBank/DDBJ whole genome shotgun (WGS) entry which is preliminary data.</text>
</comment>
<evidence type="ECO:0000313" key="1">
    <source>
        <dbReference type="EMBL" id="KPQ40899.1"/>
    </source>
</evidence>
<name>A0A0P7Z9I7_9EURY</name>
<proteinExistence type="predicted"/>
<dbReference type="AlphaFoldDB" id="A0A0P7Z9I7"/>
<protein>
    <submittedName>
        <fullName evidence="1">Uncharacterized protein</fullName>
    </submittedName>
</protein>